<dbReference type="InterPro" id="IPR027094">
    <property type="entry name" value="Mitofusin_fam"/>
</dbReference>
<dbReference type="PANTHER" id="PTHR10465:SF0">
    <property type="entry name" value="SARCALUMENIN"/>
    <property type="match status" value="1"/>
</dbReference>
<dbReference type="InterPro" id="IPR027417">
    <property type="entry name" value="P-loop_NTPase"/>
</dbReference>
<dbReference type="EMBL" id="CP002331">
    <property type="protein sequence ID" value="ADU80200.1"/>
    <property type="molecule type" value="Genomic_DNA"/>
</dbReference>
<keyword evidence="2" id="KW-0547">Nucleotide-binding</keyword>
<dbReference type="Gene3D" id="3.40.50.300">
    <property type="entry name" value="P-loop containing nucleotide triphosphate hydrolases"/>
    <property type="match status" value="2"/>
</dbReference>
<dbReference type="InterPro" id="IPR045063">
    <property type="entry name" value="Dynamin_N"/>
</dbReference>
<accession>E8QGT8</accession>
<evidence type="ECO:0000256" key="4">
    <source>
        <dbReference type="ARBA" id="ARBA00023134"/>
    </source>
</evidence>
<feature type="coiled-coil region" evidence="6">
    <location>
        <begin position="727"/>
        <end position="775"/>
    </location>
</feature>
<dbReference type="AlphaFoldDB" id="E8QGT8"/>
<dbReference type="SUPFAM" id="SSF52540">
    <property type="entry name" value="P-loop containing nucleoside triphosphate hydrolases"/>
    <property type="match status" value="1"/>
</dbReference>
<dbReference type="InterPro" id="IPR053712">
    <property type="entry name" value="Bac_CellDiv_Activator"/>
</dbReference>
<dbReference type="GO" id="GO:0005525">
    <property type="term" value="F:GTP binding"/>
    <property type="evidence" value="ECO:0007669"/>
    <property type="project" value="UniProtKB-KW"/>
</dbReference>
<evidence type="ECO:0000256" key="6">
    <source>
        <dbReference type="SAM" id="Coils"/>
    </source>
</evidence>
<dbReference type="Gene3D" id="6.10.250.790">
    <property type="match status" value="1"/>
</dbReference>
<protein>
    <submittedName>
        <fullName evidence="8">Putative tRNA modification GTPase TrmE</fullName>
    </submittedName>
</protein>
<evidence type="ECO:0000256" key="2">
    <source>
        <dbReference type="ARBA" id="ARBA00022741"/>
    </source>
</evidence>
<keyword evidence="3" id="KW-0378">Hydrolase</keyword>
<keyword evidence="6" id="KW-0175">Coiled coil</keyword>
<sequence length="776" mass="89055">MNAQELIQKSALIEKTLKEQGLQERARPFISENAVIKTEELEKTLKEMQYTDRDLKVGIIGRVKAGKSSLLNALIFEGKEVLPKAATPMTASLTVLKYAKTLSAEVEFYSQKDIAELKNKHERYEREFKKIVEEEVKKQKEKQNWKNRAKELGSKTWGVISRNKSDKEAPKEKILSDEEILEKAKKIAKNALEKDTKLVSSHDQYERMQKSGLTNIEKLDPRIQANSLEELNQKLLQFVGANWKYMPSTKAVGISLNNPNLKNLEIIDTPGVNDPIVSREECTKALLKDCHVVFIISPSNQFLGESDMDLFDRVSNKEGLQEIYFVGSQADSAVCSPSEAEKSRQHLPTALENVQKSFSSQLNQVMEKLIQKYPNQREIFEKAIKNGVILTSGVCFSLYQDFKNQASWESKKEEYYNAWRNLTNAYPDAFNSGDKSKESLLLLSNMDAIKERLEKAAQRKEEIVSQRLQDYTQSQKSNLQNLITQLLKDLEEEKKGIKNADMGAIKKQIEVYEKLSGNIEIGFREAYEEFIFHFIKNIRDGLNETLTKAIQKAKVGAQNEEGKEYYTERVKQGGAWGSFKRNFLWWADDDAGYDEVSRTRVVVKAGAVLDYLTEMHERCESTLNDSANSFKVVFRKELYAKVFKQLREIISDDLIDKYAFKKSVMAVLDRIEFKEFDYTDKLPGEIRGKTGNLKGYEADAFIQSVGNYVRNFESEAKKDMKGYIQGLRETLEKQNFASDTLQKLKENMQNLHNQVQNKEQSIAQLDAKIKALKRIQ</sequence>
<keyword evidence="4" id="KW-0342">GTP-binding</keyword>
<gene>
    <name evidence="8" type="ordered locus">HPIN_04920</name>
</gene>
<comment type="subcellular location">
    <subcellularLocation>
        <location evidence="1">Membrane</location>
    </subcellularLocation>
</comment>
<evidence type="ECO:0000259" key="7">
    <source>
        <dbReference type="Pfam" id="PF00350"/>
    </source>
</evidence>
<feature type="domain" description="Dynamin N-terminal" evidence="7">
    <location>
        <begin position="57"/>
        <end position="320"/>
    </location>
</feature>
<feature type="coiled-coil region" evidence="6">
    <location>
        <begin position="443"/>
        <end position="496"/>
    </location>
</feature>
<dbReference type="Proteomes" id="UP000009059">
    <property type="component" value="Chromosome"/>
</dbReference>
<evidence type="ECO:0000313" key="9">
    <source>
        <dbReference type="Proteomes" id="UP000009059"/>
    </source>
</evidence>
<organism evidence="8 9">
    <name type="scientific">Helicobacter pylori (strain India7)</name>
    <dbReference type="NCBI Taxonomy" id="907238"/>
    <lineage>
        <taxon>Bacteria</taxon>
        <taxon>Pseudomonadati</taxon>
        <taxon>Campylobacterota</taxon>
        <taxon>Epsilonproteobacteria</taxon>
        <taxon>Campylobacterales</taxon>
        <taxon>Helicobacteraceae</taxon>
        <taxon>Helicobacter</taxon>
    </lineage>
</organism>
<dbReference type="GO" id="GO:0003924">
    <property type="term" value="F:GTPase activity"/>
    <property type="evidence" value="ECO:0007669"/>
    <property type="project" value="InterPro"/>
</dbReference>
<evidence type="ECO:0000256" key="1">
    <source>
        <dbReference type="ARBA" id="ARBA00004370"/>
    </source>
</evidence>
<proteinExistence type="predicted"/>
<evidence type="ECO:0000256" key="5">
    <source>
        <dbReference type="ARBA" id="ARBA00023136"/>
    </source>
</evidence>
<dbReference type="RefSeq" id="WP_000993649.1">
    <property type="nucleotide sequence ID" value="NC_017372.1"/>
</dbReference>
<keyword evidence="5" id="KW-0472">Membrane</keyword>
<reference evidence="9" key="1">
    <citation type="submission" date="2010-11" db="EMBL/GenBank/DDBJ databases">
        <title>Genome sequence of Helicobacter pylori strain India7.</title>
        <authorList>
            <person name="Kersulyte D."/>
            <person name="Mukhopadhyay A."/>
            <person name="Choudhury A."/>
            <person name="Nair G.B."/>
            <person name="Berg D.E."/>
        </authorList>
    </citation>
    <scope>NUCLEOTIDE SEQUENCE [LARGE SCALE GENOMIC DNA]</scope>
    <source>
        <strain evidence="9">India7</strain>
    </source>
</reference>
<dbReference type="PATRIC" id="fig|907238.3.peg.979"/>
<dbReference type="GO" id="GO:0016020">
    <property type="term" value="C:membrane"/>
    <property type="evidence" value="ECO:0007669"/>
    <property type="project" value="UniProtKB-SubCell"/>
</dbReference>
<dbReference type="Pfam" id="PF00350">
    <property type="entry name" value="Dynamin_N"/>
    <property type="match status" value="1"/>
</dbReference>
<dbReference type="HOGENOM" id="CLU_020256_0_0_7"/>
<evidence type="ECO:0000256" key="3">
    <source>
        <dbReference type="ARBA" id="ARBA00022801"/>
    </source>
</evidence>
<evidence type="ECO:0000313" key="8">
    <source>
        <dbReference type="EMBL" id="ADU80200.1"/>
    </source>
</evidence>
<dbReference type="PANTHER" id="PTHR10465">
    <property type="entry name" value="TRANSMEMBRANE GTPASE FZO1"/>
    <property type="match status" value="1"/>
</dbReference>
<name>E8QGT8_HELP7</name>
<dbReference type="KEGG" id="hpn:HPIN_04920"/>